<reference evidence="2" key="1">
    <citation type="submission" date="2018-05" db="EMBL/GenBank/DDBJ databases">
        <title>Draft genome of Mucuna pruriens seed.</title>
        <authorList>
            <person name="Nnadi N.E."/>
            <person name="Vos R."/>
            <person name="Hasami M.H."/>
            <person name="Devisetty U.K."/>
            <person name="Aguiy J.C."/>
        </authorList>
    </citation>
    <scope>NUCLEOTIDE SEQUENCE [LARGE SCALE GENOMIC DNA]</scope>
    <source>
        <strain evidence="2">JCA_2017</strain>
    </source>
</reference>
<sequence length="232" mass="26253">MQYEFPNEDIMSLLEEKECVDDEKWTMMFDGASNALGLRIGAVLITPEGQYIPFTNKLDFEFTNNIAKYKVCTMGVLAALEFKARVLEVYGDSTLEMKNLKLICYHSYIKGLMEHFEEITFHHIPCENNQLVDVLVTLSSMASTSSLVPLCSATPTHHQRNNQSRRLIQKGFIPFFPLDEDSSKGICPFLISIVLWSSMNSPSLLVSFATPLWTPMDSPLYFQLPPSHALDA</sequence>
<dbReference type="InterPro" id="IPR036397">
    <property type="entry name" value="RNaseH_sf"/>
</dbReference>
<dbReference type="InterPro" id="IPR002156">
    <property type="entry name" value="RNaseH_domain"/>
</dbReference>
<keyword evidence="3" id="KW-1185">Reference proteome</keyword>
<dbReference type="Proteomes" id="UP000257109">
    <property type="component" value="Unassembled WGS sequence"/>
</dbReference>
<dbReference type="InterPro" id="IPR012337">
    <property type="entry name" value="RNaseH-like_sf"/>
</dbReference>
<name>A0A371ID09_MUCPR</name>
<feature type="domain" description="RNase H type-1" evidence="1">
    <location>
        <begin position="39"/>
        <end position="137"/>
    </location>
</feature>
<dbReference type="GO" id="GO:0003676">
    <property type="term" value="F:nucleic acid binding"/>
    <property type="evidence" value="ECO:0007669"/>
    <property type="project" value="InterPro"/>
</dbReference>
<protein>
    <recommendedName>
        <fullName evidence="1">RNase H type-1 domain-containing protein</fullName>
    </recommendedName>
</protein>
<dbReference type="Gene3D" id="3.30.420.10">
    <property type="entry name" value="Ribonuclease H-like superfamily/Ribonuclease H"/>
    <property type="match status" value="1"/>
</dbReference>
<gene>
    <name evidence="2" type="ORF">CR513_02250</name>
</gene>
<evidence type="ECO:0000313" key="2">
    <source>
        <dbReference type="EMBL" id="RDY12894.1"/>
    </source>
</evidence>
<evidence type="ECO:0000313" key="3">
    <source>
        <dbReference type="Proteomes" id="UP000257109"/>
    </source>
</evidence>
<accession>A0A371ID09</accession>
<dbReference type="AlphaFoldDB" id="A0A371ID09"/>
<organism evidence="2 3">
    <name type="scientific">Mucuna pruriens</name>
    <name type="common">Velvet bean</name>
    <name type="synonym">Dolichos pruriens</name>
    <dbReference type="NCBI Taxonomy" id="157652"/>
    <lineage>
        <taxon>Eukaryota</taxon>
        <taxon>Viridiplantae</taxon>
        <taxon>Streptophyta</taxon>
        <taxon>Embryophyta</taxon>
        <taxon>Tracheophyta</taxon>
        <taxon>Spermatophyta</taxon>
        <taxon>Magnoliopsida</taxon>
        <taxon>eudicotyledons</taxon>
        <taxon>Gunneridae</taxon>
        <taxon>Pentapetalae</taxon>
        <taxon>rosids</taxon>
        <taxon>fabids</taxon>
        <taxon>Fabales</taxon>
        <taxon>Fabaceae</taxon>
        <taxon>Papilionoideae</taxon>
        <taxon>50 kb inversion clade</taxon>
        <taxon>NPAAA clade</taxon>
        <taxon>indigoferoid/millettioid clade</taxon>
        <taxon>Phaseoleae</taxon>
        <taxon>Mucuna</taxon>
    </lineage>
</organism>
<dbReference type="GO" id="GO:0004523">
    <property type="term" value="F:RNA-DNA hybrid ribonuclease activity"/>
    <property type="evidence" value="ECO:0007669"/>
    <property type="project" value="InterPro"/>
</dbReference>
<dbReference type="EMBL" id="QJKJ01000386">
    <property type="protein sequence ID" value="RDY12894.1"/>
    <property type="molecule type" value="Genomic_DNA"/>
</dbReference>
<comment type="caution">
    <text evidence="2">The sequence shown here is derived from an EMBL/GenBank/DDBJ whole genome shotgun (WGS) entry which is preliminary data.</text>
</comment>
<dbReference type="Pfam" id="PF13456">
    <property type="entry name" value="RVT_3"/>
    <property type="match status" value="1"/>
</dbReference>
<proteinExistence type="predicted"/>
<dbReference type="PANTHER" id="PTHR48475:SF1">
    <property type="entry name" value="RNASE H TYPE-1 DOMAIN-CONTAINING PROTEIN"/>
    <property type="match status" value="1"/>
</dbReference>
<evidence type="ECO:0000259" key="1">
    <source>
        <dbReference type="Pfam" id="PF13456"/>
    </source>
</evidence>
<dbReference type="SUPFAM" id="SSF53098">
    <property type="entry name" value="Ribonuclease H-like"/>
    <property type="match status" value="1"/>
</dbReference>
<feature type="non-terminal residue" evidence="2">
    <location>
        <position position="1"/>
    </location>
</feature>
<dbReference type="OrthoDB" id="2016287at2759"/>
<dbReference type="CDD" id="cd09279">
    <property type="entry name" value="RNase_HI_like"/>
    <property type="match status" value="1"/>
</dbReference>
<dbReference type="PANTHER" id="PTHR48475">
    <property type="entry name" value="RIBONUCLEASE H"/>
    <property type="match status" value="1"/>
</dbReference>